<evidence type="ECO:0000256" key="1">
    <source>
        <dbReference type="SAM" id="MobiDB-lite"/>
    </source>
</evidence>
<name>A0A852Z271_9ACTN</name>
<protein>
    <submittedName>
        <fullName evidence="3">Uncharacterized protein</fullName>
    </submittedName>
</protein>
<reference evidence="3 4" key="1">
    <citation type="submission" date="2020-07" db="EMBL/GenBank/DDBJ databases">
        <title>Genomic Encyclopedia of Type Strains, Phase III (KMG-III): the genomes of soil and plant-associated and newly described type strains.</title>
        <authorList>
            <person name="Whitman W."/>
        </authorList>
    </citation>
    <scope>NUCLEOTIDE SEQUENCE [LARGE SCALE GENOMIC DNA]</scope>
    <source>
        <strain evidence="3 4">CECT 8576</strain>
    </source>
</reference>
<evidence type="ECO:0000256" key="2">
    <source>
        <dbReference type="SAM" id="Phobius"/>
    </source>
</evidence>
<feature type="transmembrane region" description="Helical" evidence="2">
    <location>
        <begin position="17"/>
        <end position="34"/>
    </location>
</feature>
<gene>
    <name evidence="3" type="ORF">FHR84_001040</name>
</gene>
<feature type="transmembrane region" description="Helical" evidence="2">
    <location>
        <begin position="46"/>
        <end position="69"/>
    </location>
</feature>
<dbReference type="Proteomes" id="UP000548304">
    <property type="component" value="Unassembled WGS sequence"/>
</dbReference>
<keyword evidence="2" id="KW-0812">Transmembrane</keyword>
<evidence type="ECO:0000313" key="4">
    <source>
        <dbReference type="Proteomes" id="UP000548304"/>
    </source>
</evidence>
<feature type="region of interest" description="Disordered" evidence="1">
    <location>
        <begin position="75"/>
        <end position="104"/>
    </location>
</feature>
<comment type="caution">
    <text evidence="3">The sequence shown here is derived from an EMBL/GenBank/DDBJ whole genome shotgun (WGS) entry which is preliminary data.</text>
</comment>
<accession>A0A852Z271</accession>
<dbReference type="RefSeq" id="WP_179534204.1">
    <property type="nucleotide sequence ID" value="NZ_JACBYW010000001.1"/>
</dbReference>
<feature type="compositionally biased region" description="Basic and acidic residues" evidence="1">
    <location>
        <begin position="85"/>
        <end position="94"/>
    </location>
</feature>
<proteinExistence type="predicted"/>
<keyword evidence="2" id="KW-0472">Membrane</keyword>
<sequence length="104" mass="11089">MPDEGDSEPREPIRAPLAWSGLLLLVLLGVPWYLPEGTIGPVLLGFPLWTLGAVLSSLAICGYLSWMLLSLWETPEQRTGSPGESPRETPHDGNGDTNGHGGAV</sequence>
<dbReference type="AlphaFoldDB" id="A0A852Z271"/>
<evidence type="ECO:0000313" key="3">
    <source>
        <dbReference type="EMBL" id="NYH77726.1"/>
    </source>
</evidence>
<dbReference type="EMBL" id="JACBYW010000001">
    <property type="protein sequence ID" value="NYH77726.1"/>
    <property type="molecule type" value="Genomic_DNA"/>
</dbReference>
<organism evidence="3 4">
    <name type="scientific">Actinopolyspora biskrensis</name>
    <dbReference type="NCBI Taxonomy" id="1470178"/>
    <lineage>
        <taxon>Bacteria</taxon>
        <taxon>Bacillati</taxon>
        <taxon>Actinomycetota</taxon>
        <taxon>Actinomycetes</taxon>
        <taxon>Actinopolysporales</taxon>
        <taxon>Actinopolysporaceae</taxon>
        <taxon>Actinopolyspora</taxon>
    </lineage>
</organism>
<keyword evidence="4" id="KW-1185">Reference proteome</keyword>
<keyword evidence="2" id="KW-1133">Transmembrane helix</keyword>